<evidence type="ECO:0000313" key="2">
    <source>
        <dbReference type="Proteomes" id="UP000007177"/>
    </source>
</evidence>
<accession>H6LHV6</accession>
<dbReference type="HOGENOM" id="CLU_2285221_0_0_9"/>
<dbReference type="Proteomes" id="UP000007177">
    <property type="component" value="Chromosome"/>
</dbReference>
<protein>
    <submittedName>
        <fullName evidence="1">Uncharacterized protein</fullName>
    </submittedName>
</protein>
<dbReference type="AlphaFoldDB" id="H6LHV6"/>
<proteinExistence type="predicted"/>
<keyword evidence="2" id="KW-1185">Reference proteome</keyword>
<evidence type="ECO:0000313" key="1">
    <source>
        <dbReference type="EMBL" id="AFA48486.1"/>
    </source>
</evidence>
<reference evidence="1 2" key="2">
    <citation type="journal article" date="2012" name="PLoS ONE">
        <title>An ancient pathway combining carbon dioxide fixation with the generation and utilization of a sodium ion gradient for ATP synthesis.</title>
        <authorList>
            <person name="Poehlein A."/>
            <person name="Schmidt S."/>
            <person name="Kaster A.K."/>
            <person name="Goenrich M."/>
            <person name="Vollmers J."/>
            <person name="Thurmer A."/>
            <person name="Bertsch J."/>
            <person name="Schuchmann K."/>
            <person name="Voigt B."/>
            <person name="Hecker M."/>
            <person name="Daniel R."/>
            <person name="Thauer R.K."/>
            <person name="Gottschalk G."/>
            <person name="Muller V."/>
        </authorList>
    </citation>
    <scope>NUCLEOTIDE SEQUENCE [LARGE SCALE GENOMIC DNA]</scope>
    <source>
        <strain evidence="2">ATCC 29683 / DSM 1030 / JCM 2381 / KCTC 1655 / WB1</strain>
    </source>
</reference>
<organism evidence="1 2">
    <name type="scientific">Acetobacterium woodii (strain ATCC 29683 / DSM 1030 / JCM 2381 / KCTC 1655 / WB1)</name>
    <dbReference type="NCBI Taxonomy" id="931626"/>
    <lineage>
        <taxon>Bacteria</taxon>
        <taxon>Bacillati</taxon>
        <taxon>Bacillota</taxon>
        <taxon>Clostridia</taxon>
        <taxon>Eubacteriales</taxon>
        <taxon>Eubacteriaceae</taxon>
        <taxon>Acetobacterium</taxon>
    </lineage>
</organism>
<gene>
    <name evidence="1" type="ordered locus">Awo_c17060</name>
</gene>
<reference evidence="2" key="1">
    <citation type="submission" date="2011-07" db="EMBL/GenBank/DDBJ databases">
        <title>Complete genome sequence of Acetobacterium woodii.</title>
        <authorList>
            <person name="Poehlein A."/>
            <person name="Schmidt S."/>
            <person name="Kaster A.-K."/>
            <person name="Goenrich M."/>
            <person name="Vollmers J."/>
            <person name="Thuermer A."/>
            <person name="Gottschalk G."/>
            <person name="Thauer R.K."/>
            <person name="Daniel R."/>
            <person name="Mueller V."/>
        </authorList>
    </citation>
    <scope>NUCLEOTIDE SEQUENCE [LARGE SCALE GENOMIC DNA]</scope>
    <source>
        <strain evidence="2">ATCC 29683 / DSM 1030 / JCM 2381 / KCTC 1655 / WB1</strain>
    </source>
</reference>
<dbReference type="KEGG" id="awo:Awo_c17060"/>
<name>H6LHV6_ACEWD</name>
<sequence>MAPILLELFYVALSLPHRNIAINDHRVGRWDNAVKNRINQSTAAQAFMPTFGSKLRTENRGRLATTGFHQLQQITLSGICSRDKQKLIQDHQGTFSELIKC</sequence>
<dbReference type="EMBL" id="CP002987">
    <property type="protein sequence ID" value="AFA48486.1"/>
    <property type="molecule type" value="Genomic_DNA"/>
</dbReference>
<dbReference type="STRING" id="931626.Awo_c17060"/>